<evidence type="ECO:0000256" key="1">
    <source>
        <dbReference type="SAM" id="SignalP"/>
    </source>
</evidence>
<evidence type="ECO:0008006" key="4">
    <source>
        <dbReference type="Google" id="ProtNLM"/>
    </source>
</evidence>
<keyword evidence="1" id="KW-0732">Signal</keyword>
<sequence>MKILLCLASIVLLASCADQTDASPDLFFKQDGINIICTQQRYISCLGVTQEECSVQLAPHADMCMEQAWDNAHYKQDKTSASAISLRYGNCLLTEQNKLNDKVLQCFKDAKNNSNL</sequence>
<dbReference type="RefSeq" id="WP_251261357.1">
    <property type="nucleotide sequence ID" value="NZ_JAMQGP010000003.1"/>
</dbReference>
<gene>
    <name evidence="2" type="ORF">NAF29_09745</name>
</gene>
<keyword evidence="3" id="KW-1185">Reference proteome</keyword>
<organism evidence="2 3">
    <name type="scientific">Echinimonas agarilytica</name>
    <dbReference type="NCBI Taxonomy" id="1215918"/>
    <lineage>
        <taxon>Bacteria</taxon>
        <taxon>Pseudomonadati</taxon>
        <taxon>Pseudomonadota</taxon>
        <taxon>Gammaproteobacteria</taxon>
        <taxon>Alteromonadales</taxon>
        <taxon>Echinimonadaceae</taxon>
        <taxon>Echinimonas</taxon>
    </lineage>
</organism>
<evidence type="ECO:0000313" key="3">
    <source>
        <dbReference type="Proteomes" id="UP001165393"/>
    </source>
</evidence>
<dbReference type="AlphaFoldDB" id="A0AA41W6P2"/>
<feature type="chain" id="PRO_5041364181" description="Lipoprotein" evidence="1">
    <location>
        <begin position="23"/>
        <end position="116"/>
    </location>
</feature>
<dbReference type="EMBL" id="JAMQGP010000003">
    <property type="protein sequence ID" value="MCM2679947.1"/>
    <property type="molecule type" value="Genomic_DNA"/>
</dbReference>
<dbReference type="Proteomes" id="UP001165393">
    <property type="component" value="Unassembled WGS sequence"/>
</dbReference>
<feature type="signal peptide" evidence="1">
    <location>
        <begin position="1"/>
        <end position="22"/>
    </location>
</feature>
<comment type="caution">
    <text evidence="2">The sequence shown here is derived from an EMBL/GenBank/DDBJ whole genome shotgun (WGS) entry which is preliminary data.</text>
</comment>
<name>A0AA41W6P2_9GAMM</name>
<dbReference type="PROSITE" id="PS51257">
    <property type="entry name" value="PROKAR_LIPOPROTEIN"/>
    <property type="match status" value="1"/>
</dbReference>
<accession>A0AA41W6P2</accession>
<proteinExistence type="predicted"/>
<reference evidence="2 3" key="1">
    <citation type="journal article" date="2013" name="Antonie Van Leeuwenhoek">
        <title>Echinimonas agarilytica gen. nov., sp. nov., a new gammaproteobacterium isolated from the sea urchin Strongylocentrotus intermedius.</title>
        <authorList>
            <person name="Nedashkovskaya O.I."/>
            <person name="Stenkova A.M."/>
            <person name="Zhukova N.V."/>
            <person name="Van Trappen S."/>
            <person name="Lee J.S."/>
            <person name="Kim S.B."/>
        </authorList>
    </citation>
    <scope>NUCLEOTIDE SEQUENCE [LARGE SCALE GENOMIC DNA]</scope>
    <source>
        <strain evidence="2 3">KMM 6351</strain>
    </source>
</reference>
<protein>
    <recommendedName>
        <fullName evidence="4">Lipoprotein</fullName>
    </recommendedName>
</protein>
<evidence type="ECO:0000313" key="2">
    <source>
        <dbReference type="EMBL" id="MCM2679947.1"/>
    </source>
</evidence>